<evidence type="ECO:0000313" key="5">
    <source>
        <dbReference type="Proteomes" id="UP000290588"/>
    </source>
</evidence>
<dbReference type="Proteomes" id="UP000290588">
    <property type="component" value="Unassembled WGS sequence"/>
</dbReference>
<feature type="transmembrane region" description="Helical" evidence="1">
    <location>
        <begin position="7"/>
        <end position="25"/>
    </location>
</feature>
<protein>
    <submittedName>
        <fullName evidence="3">Uncharacterized protein</fullName>
    </submittedName>
</protein>
<dbReference type="EMBL" id="CP032097">
    <property type="protein sequence ID" value="AXX94434.1"/>
    <property type="molecule type" value="Genomic_DNA"/>
</dbReference>
<evidence type="ECO:0000313" key="3">
    <source>
        <dbReference type="EMBL" id="RXI31132.1"/>
    </source>
</evidence>
<gene>
    <name evidence="2" type="ORF">AELL_0754</name>
    <name evidence="3" type="ORF">CP962_06640</name>
</gene>
<sequence length="71" mass="8127">MKDLKDTIIKLIISAIILAIAFSYLEKKPTTTAIHFDTSKNQKTEATPSKLQWYDTFKGIENLPSKQQENK</sequence>
<evidence type="ECO:0000313" key="2">
    <source>
        <dbReference type="EMBL" id="AXX94434.1"/>
    </source>
</evidence>
<dbReference type="KEGG" id="aell:AELL_0754"/>
<accession>A0A347U6F6</accession>
<keyword evidence="1" id="KW-1133">Transmembrane helix</keyword>
<evidence type="ECO:0000256" key="1">
    <source>
        <dbReference type="SAM" id="Phobius"/>
    </source>
</evidence>
<dbReference type="OrthoDB" id="5348248at2"/>
<organism evidence="3 5">
    <name type="scientific">Arcobacter ellisii</name>
    <dbReference type="NCBI Taxonomy" id="913109"/>
    <lineage>
        <taxon>Bacteria</taxon>
        <taxon>Pseudomonadati</taxon>
        <taxon>Campylobacterota</taxon>
        <taxon>Epsilonproteobacteria</taxon>
        <taxon>Campylobacterales</taxon>
        <taxon>Arcobacteraceae</taxon>
        <taxon>Arcobacter</taxon>
    </lineage>
</organism>
<dbReference type="Proteomes" id="UP000262582">
    <property type="component" value="Chromosome"/>
</dbReference>
<dbReference type="AlphaFoldDB" id="A0A347U6F6"/>
<proteinExistence type="predicted"/>
<evidence type="ECO:0000313" key="4">
    <source>
        <dbReference type="Proteomes" id="UP000262582"/>
    </source>
</evidence>
<dbReference type="EMBL" id="NXIG01000005">
    <property type="protein sequence ID" value="RXI31132.1"/>
    <property type="molecule type" value="Genomic_DNA"/>
</dbReference>
<keyword evidence="1" id="KW-0472">Membrane</keyword>
<reference evidence="2 4" key="2">
    <citation type="submission" date="2018-08" db="EMBL/GenBank/DDBJ databases">
        <title>Complete genome of the Arcobacter ellisii type strain LMG 26155.</title>
        <authorList>
            <person name="Miller W.G."/>
            <person name="Yee E."/>
            <person name="Bono J.L."/>
        </authorList>
    </citation>
    <scope>NUCLEOTIDE SEQUENCE [LARGE SCALE GENOMIC DNA]</scope>
    <source>
        <strain evidence="2 4">LMG 26155</strain>
    </source>
</reference>
<reference evidence="3 5" key="1">
    <citation type="submission" date="2017-09" db="EMBL/GenBank/DDBJ databases">
        <title>Genomics of the genus Arcobacter.</title>
        <authorList>
            <person name="Perez-Cataluna A."/>
            <person name="Figueras M.J."/>
            <person name="Salas-Masso N."/>
        </authorList>
    </citation>
    <scope>NUCLEOTIDE SEQUENCE [LARGE SCALE GENOMIC DNA]</scope>
    <source>
        <strain evidence="3 5">CECT 7837</strain>
    </source>
</reference>
<dbReference type="RefSeq" id="WP_118916662.1">
    <property type="nucleotide sequence ID" value="NZ_CP032097.1"/>
</dbReference>
<name>A0A347U6F6_9BACT</name>
<keyword evidence="1" id="KW-0812">Transmembrane</keyword>
<keyword evidence="4" id="KW-1185">Reference proteome</keyword>